<feature type="region of interest" description="Disordered" evidence="1">
    <location>
        <begin position="22"/>
        <end position="50"/>
    </location>
</feature>
<dbReference type="EMBL" id="BARU01011068">
    <property type="protein sequence ID" value="GAH40774.1"/>
    <property type="molecule type" value="Genomic_DNA"/>
</dbReference>
<feature type="non-terminal residue" evidence="2">
    <location>
        <position position="1"/>
    </location>
</feature>
<accession>X1GGM7</accession>
<proteinExistence type="predicted"/>
<dbReference type="AlphaFoldDB" id="X1GGM7"/>
<name>X1GGM7_9ZZZZ</name>
<feature type="compositionally biased region" description="Gly residues" evidence="1">
    <location>
        <begin position="22"/>
        <end position="31"/>
    </location>
</feature>
<protein>
    <submittedName>
        <fullName evidence="2">Uncharacterized protein</fullName>
    </submittedName>
</protein>
<reference evidence="2" key="1">
    <citation type="journal article" date="2014" name="Front. Microbiol.">
        <title>High frequency of phylogenetically diverse reductive dehalogenase-homologous genes in deep subseafloor sedimentary metagenomes.</title>
        <authorList>
            <person name="Kawai M."/>
            <person name="Futagami T."/>
            <person name="Toyoda A."/>
            <person name="Takaki Y."/>
            <person name="Nishi S."/>
            <person name="Hori S."/>
            <person name="Arai W."/>
            <person name="Tsubouchi T."/>
            <person name="Morono Y."/>
            <person name="Uchiyama I."/>
            <person name="Ito T."/>
            <person name="Fujiyama A."/>
            <person name="Inagaki F."/>
            <person name="Takami H."/>
        </authorList>
    </citation>
    <scope>NUCLEOTIDE SEQUENCE</scope>
    <source>
        <strain evidence="2">Expedition CK06-06</strain>
    </source>
</reference>
<gene>
    <name evidence="2" type="ORF">S03H2_20890</name>
</gene>
<organism evidence="2">
    <name type="scientific">marine sediment metagenome</name>
    <dbReference type="NCBI Taxonomy" id="412755"/>
    <lineage>
        <taxon>unclassified sequences</taxon>
        <taxon>metagenomes</taxon>
        <taxon>ecological metagenomes</taxon>
    </lineage>
</organism>
<sequence>AMMARTMEPIIQKMMGGVLGGMLSRGGGGGQQPLQLPAAPVEGAWPHTVE</sequence>
<evidence type="ECO:0000256" key="1">
    <source>
        <dbReference type="SAM" id="MobiDB-lite"/>
    </source>
</evidence>
<evidence type="ECO:0000313" key="2">
    <source>
        <dbReference type="EMBL" id="GAH40774.1"/>
    </source>
</evidence>
<comment type="caution">
    <text evidence="2">The sequence shown here is derived from an EMBL/GenBank/DDBJ whole genome shotgun (WGS) entry which is preliminary data.</text>
</comment>